<keyword evidence="3" id="KW-0378">Hydrolase</keyword>
<keyword evidence="3" id="KW-0547">Nucleotide-binding</keyword>
<evidence type="ECO:0000313" key="4">
    <source>
        <dbReference type="Proteomes" id="UP000240811"/>
    </source>
</evidence>
<organism evidence="3 4">
    <name type="scientific">Candidatus Liberibacter europaeus</name>
    <dbReference type="NCBI Taxonomy" id="744859"/>
    <lineage>
        <taxon>Bacteria</taxon>
        <taxon>Pseudomonadati</taxon>
        <taxon>Pseudomonadota</taxon>
        <taxon>Alphaproteobacteria</taxon>
        <taxon>Hyphomicrobiales</taxon>
        <taxon>Rhizobiaceae</taxon>
        <taxon>Liberibacter</taxon>
    </lineage>
</organism>
<dbReference type="GO" id="GO:0005829">
    <property type="term" value="C:cytosol"/>
    <property type="evidence" value="ECO:0007669"/>
    <property type="project" value="TreeGrafter"/>
</dbReference>
<evidence type="ECO:0000313" key="3">
    <source>
        <dbReference type="EMBL" id="PTL86145.1"/>
    </source>
</evidence>
<dbReference type="InterPro" id="IPR014001">
    <property type="entry name" value="Helicase_ATP-bd"/>
</dbReference>
<protein>
    <submittedName>
        <fullName evidence="3">Helicase</fullName>
    </submittedName>
</protein>
<evidence type="ECO:0000259" key="1">
    <source>
        <dbReference type="PROSITE" id="PS51192"/>
    </source>
</evidence>
<reference evidence="4" key="1">
    <citation type="submission" date="2018-02" db="EMBL/GenBank/DDBJ databases">
        <title>Genome sequence of Candidatus Liberibacter europaeus.</title>
        <authorList>
            <person name="Frampton R.A."/>
            <person name="Thompson S.M."/>
            <person name="David C."/>
            <person name="Addison S.M."/>
            <person name="Smith G.R."/>
        </authorList>
    </citation>
    <scope>NUCLEOTIDE SEQUENCE [LARGE SCALE GENOMIC DNA]</scope>
</reference>
<dbReference type="SUPFAM" id="SSF52540">
    <property type="entry name" value="P-loop containing nucleoside triphosphate hydrolases"/>
    <property type="match status" value="1"/>
</dbReference>
<keyword evidence="3" id="KW-0067">ATP-binding</keyword>
<gene>
    <name evidence="3" type="ORF">C4617_05100</name>
</gene>
<dbReference type="GO" id="GO:0004386">
    <property type="term" value="F:helicase activity"/>
    <property type="evidence" value="ECO:0007669"/>
    <property type="project" value="UniProtKB-KW"/>
</dbReference>
<dbReference type="InterPro" id="IPR050742">
    <property type="entry name" value="Helicase_Restrict-Modif_Enz"/>
</dbReference>
<dbReference type="GO" id="GO:0005524">
    <property type="term" value="F:ATP binding"/>
    <property type="evidence" value="ECO:0007669"/>
    <property type="project" value="InterPro"/>
</dbReference>
<dbReference type="PROSITE" id="PS51194">
    <property type="entry name" value="HELICASE_CTER"/>
    <property type="match status" value="1"/>
</dbReference>
<proteinExistence type="predicted"/>
<dbReference type="PANTHER" id="PTHR47396">
    <property type="entry name" value="TYPE I RESTRICTION ENZYME ECOKI R PROTEIN"/>
    <property type="match status" value="1"/>
</dbReference>
<dbReference type="GO" id="GO:0016787">
    <property type="term" value="F:hydrolase activity"/>
    <property type="evidence" value="ECO:0007669"/>
    <property type="project" value="InterPro"/>
</dbReference>
<dbReference type="InterPro" id="IPR006935">
    <property type="entry name" value="Helicase/UvrB_N"/>
</dbReference>
<dbReference type="GO" id="GO:0003677">
    <property type="term" value="F:DNA binding"/>
    <property type="evidence" value="ECO:0007669"/>
    <property type="project" value="InterPro"/>
</dbReference>
<dbReference type="Pfam" id="PF04851">
    <property type="entry name" value="ResIII"/>
    <property type="match status" value="1"/>
</dbReference>
<dbReference type="InterPro" id="IPR001650">
    <property type="entry name" value="Helicase_C-like"/>
</dbReference>
<dbReference type="PANTHER" id="PTHR47396:SF1">
    <property type="entry name" value="ATP-DEPENDENT HELICASE IRC3-RELATED"/>
    <property type="match status" value="1"/>
</dbReference>
<accession>A0A2T4VWJ0</accession>
<feature type="domain" description="Helicase ATP-binding" evidence="1">
    <location>
        <begin position="15"/>
        <end position="169"/>
    </location>
</feature>
<sequence>MLLRDRQKELVEKACTALISHGDTLAVAPTGAGKTIMFSAVLGRLIGQGHIRKACVVAHRDELTEQNETKFKMVNPNITTSRFNSTVKNWNGQVCFAMVQTLNNHCMSMPKIDALVIDEAHHATANSYKNIFNHVREKNTDCKILGMTATPNRGDGNALNTIFSNIADQITVKELISSGHLVHPVCFIMDVGIKNELDKVRQSGADFDMNHVEKIMNTRPINDAVIEHWKEKAGDRKTVVFCSKLEHATDVTQAFKEAGISADMVSGNMGSAQRQEVLSDFEHNKIQVIVNVAVLTEGWDYPPVSCVVLLRPCSQKSILTQMIGRGLRIVDPETYPNVIKKDCVILDFGASLIKHGFVDQKANLDGRKKKLFIAEEETEETEEIEDEEKEEDEKSIIVKFGMKEFEIFKASPFEWVDLGNDILTATGFEAWSCVTRRNGNWHAIGGIKKSSIVRCLMIGERANCLARANDWLNSREMYDSAHKTKSWIKAPATERQLLKLPPQYRTDYSLTKYKASALITMYQHANQVKKILGIH</sequence>
<dbReference type="Gene3D" id="3.40.50.300">
    <property type="entry name" value="P-loop containing nucleotide triphosphate hydrolases"/>
    <property type="match status" value="2"/>
</dbReference>
<dbReference type="InterPro" id="IPR027417">
    <property type="entry name" value="P-loop_NTPase"/>
</dbReference>
<name>A0A2T4VWJ0_9HYPH</name>
<dbReference type="EMBL" id="PSQJ01000007">
    <property type="protein sequence ID" value="PTL86145.1"/>
    <property type="molecule type" value="Genomic_DNA"/>
</dbReference>
<dbReference type="PROSITE" id="PS51192">
    <property type="entry name" value="HELICASE_ATP_BIND_1"/>
    <property type="match status" value="1"/>
</dbReference>
<dbReference type="SMART" id="SM00490">
    <property type="entry name" value="HELICc"/>
    <property type="match status" value="1"/>
</dbReference>
<dbReference type="Proteomes" id="UP000240811">
    <property type="component" value="Unassembled WGS sequence"/>
</dbReference>
<evidence type="ECO:0000259" key="2">
    <source>
        <dbReference type="PROSITE" id="PS51194"/>
    </source>
</evidence>
<dbReference type="AlphaFoldDB" id="A0A2T4VWJ0"/>
<feature type="domain" description="Helicase C-terminal" evidence="2">
    <location>
        <begin position="220"/>
        <end position="379"/>
    </location>
</feature>
<keyword evidence="3" id="KW-0347">Helicase</keyword>
<comment type="caution">
    <text evidence="3">The sequence shown here is derived from an EMBL/GenBank/DDBJ whole genome shotgun (WGS) entry which is preliminary data.</text>
</comment>
<dbReference type="SMART" id="SM00487">
    <property type="entry name" value="DEXDc"/>
    <property type="match status" value="1"/>
</dbReference>
<dbReference type="Pfam" id="PF00271">
    <property type="entry name" value="Helicase_C"/>
    <property type="match status" value="1"/>
</dbReference>